<reference evidence="10 11" key="1">
    <citation type="submission" date="2019-02" db="EMBL/GenBank/DDBJ databases">
        <title>Deep-cultivation of Planctomycetes and their phenomic and genomic characterization uncovers novel biology.</title>
        <authorList>
            <person name="Wiegand S."/>
            <person name="Jogler M."/>
            <person name="Boedeker C."/>
            <person name="Pinto D."/>
            <person name="Vollmers J."/>
            <person name="Rivas-Marin E."/>
            <person name="Kohn T."/>
            <person name="Peeters S.H."/>
            <person name="Heuer A."/>
            <person name="Rast P."/>
            <person name="Oberbeckmann S."/>
            <person name="Bunk B."/>
            <person name="Jeske O."/>
            <person name="Meyerdierks A."/>
            <person name="Storesund J.E."/>
            <person name="Kallscheuer N."/>
            <person name="Luecker S."/>
            <person name="Lage O.M."/>
            <person name="Pohl T."/>
            <person name="Merkel B.J."/>
            <person name="Hornburger P."/>
            <person name="Mueller R.-W."/>
            <person name="Bruemmer F."/>
            <person name="Labrenz M."/>
            <person name="Spormann A.M."/>
            <person name="Op den Camp H."/>
            <person name="Overmann J."/>
            <person name="Amann R."/>
            <person name="Jetten M.S.M."/>
            <person name="Mascher T."/>
            <person name="Medema M.H."/>
            <person name="Devos D.P."/>
            <person name="Kaster A.-K."/>
            <person name="Ovreas L."/>
            <person name="Rohde M."/>
            <person name="Galperin M.Y."/>
            <person name="Jogler C."/>
        </authorList>
    </citation>
    <scope>NUCLEOTIDE SEQUENCE [LARGE SCALE GENOMIC DNA]</scope>
    <source>
        <strain evidence="10 11">Pla163</strain>
    </source>
</reference>
<evidence type="ECO:0000313" key="11">
    <source>
        <dbReference type="Proteomes" id="UP000319342"/>
    </source>
</evidence>
<keyword evidence="6 9" id="KW-1133">Transmembrane helix</keyword>
<evidence type="ECO:0000256" key="6">
    <source>
        <dbReference type="ARBA" id="ARBA00022989"/>
    </source>
</evidence>
<evidence type="ECO:0000256" key="4">
    <source>
        <dbReference type="ARBA" id="ARBA00022475"/>
    </source>
</evidence>
<gene>
    <name evidence="10" type="primary">mntB_2</name>
    <name evidence="10" type="ORF">Pla163_19260</name>
</gene>
<protein>
    <submittedName>
        <fullName evidence="10">Manganese transport system membrane protein MntB</fullName>
    </submittedName>
</protein>
<dbReference type="PANTHER" id="PTHR30477">
    <property type="entry name" value="ABC-TRANSPORTER METAL-BINDING PROTEIN"/>
    <property type="match status" value="1"/>
</dbReference>
<evidence type="ECO:0000256" key="5">
    <source>
        <dbReference type="ARBA" id="ARBA00022692"/>
    </source>
</evidence>
<evidence type="ECO:0000256" key="7">
    <source>
        <dbReference type="ARBA" id="ARBA00023136"/>
    </source>
</evidence>
<dbReference type="EMBL" id="CP036290">
    <property type="protein sequence ID" value="QDU84812.1"/>
    <property type="molecule type" value="Genomic_DNA"/>
</dbReference>
<evidence type="ECO:0000256" key="8">
    <source>
        <dbReference type="RuleBase" id="RU003943"/>
    </source>
</evidence>
<dbReference type="GO" id="GO:0055085">
    <property type="term" value="P:transmembrane transport"/>
    <property type="evidence" value="ECO:0007669"/>
    <property type="project" value="InterPro"/>
</dbReference>
<dbReference type="OrthoDB" id="9788905at2"/>
<dbReference type="InterPro" id="IPR001626">
    <property type="entry name" value="ABC_TroCD"/>
</dbReference>
<comment type="similarity">
    <text evidence="2 8">Belongs to the ABC-3 integral membrane protein family.</text>
</comment>
<keyword evidence="4" id="KW-1003">Cell membrane</keyword>
<keyword evidence="7 9" id="KW-0472">Membrane</keyword>
<dbReference type="GO" id="GO:0010043">
    <property type="term" value="P:response to zinc ion"/>
    <property type="evidence" value="ECO:0007669"/>
    <property type="project" value="TreeGrafter"/>
</dbReference>
<dbReference type="Pfam" id="PF00950">
    <property type="entry name" value="ABC-3"/>
    <property type="match status" value="1"/>
</dbReference>
<feature type="transmembrane region" description="Helical" evidence="9">
    <location>
        <begin position="164"/>
        <end position="181"/>
    </location>
</feature>
<dbReference type="PANTHER" id="PTHR30477:SF3">
    <property type="entry name" value="METAL TRANSPORT SYSTEM MEMBRANE PROTEIN CT_069-RELATED"/>
    <property type="match status" value="1"/>
</dbReference>
<sequence>MIASTALATLDGASAFVDAVLFGAGQKARLVSLVAALLGATAGMVGTFVVLRGRSLASDALSHATLPGVVLAFLAAGALGLDARHPLTVMLGAAGSALAALIVLAFLRRGGTLPDDTATGAVLSGAFGLGVVLLTVVQGLGIPDANGLDHVLFGQVATTLRTDLYWIGGVGLVAFVAVVAFRRPLSTVAFDEAFAERAGLSVARVDALLFVLLFAVTVAGLPIVGAVLVVALVVLPSAAARFFTDSIGVLIALSGVFGAASAHLGASLSYALPDAPAGAVIVLVAGLFFVASMLLAPGRGVFARHRTRSAELDAARSRALVREVEREAARSGSDPRAAAAVLGLGAGERRLLERAFDATSEDLR</sequence>
<keyword evidence="11" id="KW-1185">Reference proteome</keyword>
<feature type="transmembrane region" description="Helical" evidence="9">
    <location>
        <begin position="63"/>
        <end position="81"/>
    </location>
</feature>
<dbReference type="RefSeq" id="WP_145187025.1">
    <property type="nucleotide sequence ID" value="NZ_CP036290.1"/>
</dbReference>
<organism evidence="10 11">
    <name type="scientific">Rohdeia mirabilis</name>
    <dbReference type="NCBI Taxonomy" id="2528008"/>
    <lineage>
        <taxon>Bacteria</taxon>
        <taxon>Pseudomonadati</taxon>
        <taxon>Planctomycetota</taxon>
        <taxon>Planctomycetia</taxon>
        <taxon>Planctomycetia incertae sedis</taxon>
        <taxon>Rohdeia</taxon>
    </lineage>
</organism>
<proteinExistence type="inferred from homology"/>
<dbReference type="CDD" id="cd06550">
    <property type="entry name" value="TM_ABC_iron-siderophores_like"/>
    <property type="match status" value="1"/>
</dbReference>
<keyword evidence="3 8" id="KW-0813">Transport</keyword>
<evidence type="ECO:0000256" key="1">
    <source>
        <dbReference type="ARBA" id="ARBA00004651"/>
    </source>
</evidence>
<evidence type="ECO:0000256" key="9">
    <source>
        <dbReference type="SAM" id="Phobius"/>
    </source>
</evidence>
<keyword evidence="5 8" id="KW-0812">Transmembrane</keyword>
<feature type="transmembrane region" description="Helical" evidence="9">
    <location>
        <begin position="277"/>
        <end position="296"/>
    </location>
</feature>
<comment type="subcellular location">
    <subcellularLocation>
        <location evidence="1 8">Cell membrane</location>
        <topology evidence="1 8">Multi-pass membrane protein</topology>
    </subcellularLocation>
</comment>
<dbReference type="Proteomes" id="UP000319342">
    <property type="component" value="Chromosome"/>
</dbReference>
<evidence type="ECO:0000256" key="3">
    <source>
        <dbReference type="ARBA" id="ARBA00022448"/>
    </source>
</evidence>
<name>A0A518D013_9BACT</name>
<dbReference type="InterPro" id="IPR037294">
    <property type="entry name" value="ABC_BtuC-like"/>
</dbReference>
<feature type="transmembrane region" description="Helical" evidence="9">
    <location>
        <begin position="31"/>
        <end position="51"/>
    </location>
</feature>
<feature type="transmembrane region" description="Helical" evidence="9">
    <location>
        <begin position="207"/>
        <end position="235"/>
    </location>
</feature>
<dbReference type="GO" id="GO:0043190">
    <property type="term" value="C:ATP-binding cassette (ABC) transporter complex"/>
    <property type="evidence" value="ECO:0007669"/>
    <property type="project" value="InterPro"/>
</dbReference>
<dbReference type="SUPFAM" id="SSF81345">
    <property type="entry name" value="ABC transporter involved in vitamin B12 uptake, BtuC"/>
    <property type="match status" value="1"/>
</dbReference>
<evidence type="ECO:0000313" key="10">
    <source>
        <dbReference type="EMBL" id="QDU84812.1"/>
    </source>
</evidence>
<dbReference type="Gene3D" id="1.10.3470.10">
    <property type="entry name" value="ABC transporter involved in vitamin B12 uptake, BtuC"/>
    <property type="match status" value="1"/>
</dbReference>
<feature type="transmembrane region" description="Helical" evidence="9">
    <location>
        <begin position="87"/>
        <end position="107"/>
    </location>
</feature>
<dbReference type="AlphaFoldDB" id="A0A518D013"/>
<feature type="transmembrane region" description="Helical" evidence="9">
    <location>
        <begin position="247"/>
        <end position="271"/>
    </location>
</feature>
<accession>A0A518D013</accession>
<evidence type="ECO:0000256" key="2">
    <source>
        <dbReference type="ARBA" id="ARBA00008034"/>
    </source>
</evidence>